<evidence type="ECO:0000313" key="1">
    <source>
        <dbReference type="EMBL" id="EYC03682.1"/>
    </source>
</evidence>
<comment type="caution">
    <text evidence="1">The sequence shown here is derived from an EMBL/GenBank/DDBJ whole genome shotgun (WGS) entry which is preliminary data.</text>
</comment>
<evidence type="ECO:0000313" key="2">
    <source>
        <dbReference type="Proteomes" id="UP000024635"/>
    </source>
</evidence>
<reference evidence="2" key="1">
    <citation type="journal article" date="2015" name="Nat. Genet.">
        <title>The genome and transcriptome of the zoonotic hookworm Ancylostoma ceylanicum identify infection-specific gene families.</title>
        <authorList>
            <person name="Schwarz E.M."/>
            <person name="Hu Y."/>
            <person name="Antoshechkin I."/>
            <person name="Miller M.M."/>
            <person name="Sternberg P.W."/>
            <person name="Aroian R.V."/>
        </authorList>
    </citation>
    <scope>NUCLEOTIDE SEQUENCE</scope>
    <source>
        <strain evidence="2">HY135</strain>
    </source>
</reference>
<dbReference type="Proteomes" id="UP000024635">
    <property type="component" value="Unassembled WGS sequence"/>
</dbReference>
<organism evidence="1 2">
    <name type="scientific">Ancylostoma ceylanicum</name>
    <dbReference type="NCBI Taxonomy" id="53326"/>
    <lineage>
        <taxon>Eukaryota</taxon>
        <taxon>Metazoa</taxon>
        <taxon>Ecdysozoa</taxon>
        <taxon>Nematoda</taxon>
        <taxon>Chromadorea</taxon>
        <taxon>Rhabditida</taxon>
        <taxon>Rhabditina</taxon>
        <taxon>Rhabditomorpha</taxon>
        <taxon>Strongyloidea</taxon>
        <taxon>Ancylostomatidae</taxon>
        <taxon>Ancylostomatinae</taxon>
        <taxon>Ancylostoma</taxon>
    </lineage>
</organism>
<proteinExistence type="predicted"/>
<gene>
    <name evidence="1" type="primary">Acey_s0092.g2559</name>
    <name evidence="1" type="ORF">Y032_0092g2559</name>
</gene>
<dbReference type="OrthoDB" id="5897010at2759"/>
<name>A0A016TM00_9BILA</name>
<keyword evidence="2" id="KW-1185">Reference proteome</keyword>
<accession>A0A016TM00</accession>
<protein>
    <submittedName>
        <fullName evidence="1">Uncharacterized protein</fullName>
    </submittedName>
</protein>
<dbReference type="EMBL" id="JARK01001428">
    <property type="protein sequence ID" value="EYC03682.1"/>
    <property type="molecule type" value="Genomic_DNA"/>
</dbReference>
<dbReference type="AlphaFoldDB" id="A0A016TM00"/>
<sequence>MWRRLIHSKFPEFVCRTVIQKENEAGNAFDVNDIITAIATTLRYKRPLDSLPKPSSTWDKPGTPLRDKAQGWTNVLRKNVSSAHAYVGKHIQHSTVRNSALPNLVVRKLEDKEHVGNAPTETTILETAEILDPVQNAMMLIIRYFVR</sequence>